<sequence>MLDHTAAVSALAEGLDAARATSSGLRALRDDVAAHVNAAPSRGLREGARRLRDRLGEVRFDLLIRGDQVSVAPHEVDGRFDYAERVLATFERFRQGGRPAIGVRKKPQRSAWTPSRPASWISSSNCPGPVRRPGRVLRGPCERTGERRGHVVVLPPASGCSRRWPPRWTAPDRYRASRLAAVVTAPRIESAERLQVGR</sequence>
<feature type="region of interest" description="Disordered" evidence="1">
    <location>
        <begin position="107"/>
        <end position="126"/>
    </location>
</feature>
<name>A0ABP7V0F6_9ACTN</name>
<accession>A0ABP7V0F6</accession>
<protein>
    <submittedName>
        <fullName evidence="2">Uncharacterized protein</fullName>
    </submittedName>
</protein>
<evidence type="ECO:0000313" key="2">
    <source>
        <dbReference type="EMBL" id="GAA4056864.1"/>
    </source>
</evidence>
<reference evidence="3" key="1">
    <citation type="journal article" date="2019" name="Int. J. Syst. Evol. Microbiol.">
        <title>The Global Catalogue of Microorganisms (GCM) 10K type strain sequencing project: providing services to taxonomists for standard genome sequencing and annotation.</title>
        <authorList>
            <consortium name="The Broad Institute Genomics Platform"/>
            <consortium name="The Broad Institute Genome Sequencing Center for Infectious Disease"/>
            <person name="Wu L."/>
            <person name="Ma J."/>
        </authorList>
    </citation>
    <scope>NUCLEOTIDE SEQUENCE [LARGE SCALE GENOMIC DNA]</scope>
    <source>
        <strain evidence="3">JCM 16702</strain>
    </source>
</reference>
<proteinExistence type="predicted"/>
<keyword evidence="3" id="KW-1185">Reference proteome</keyword>
<dbReference type="EMBL" id="BAAAZG010000001">
    <property type="protein sequence ID" value="GAA4056864.1"/>
    <property type="molecule type" value="Genomic_DNA"/>
</dbReference>
<evidence type="ECO:0000256" key="1">
    <source>
        <dbReference type="SAM" id="MobiDB-lite"/>
    </source>
</evidence>
<dbReference type="Proteomes" id="UP001500683">
    <property type="component" value="Unassembled WGS sequence"/>
</dbReference>
<gene>
    <name evidence="2" type="ORF">GCM10022214_05790</name>
</gene>
<comment type="caution">
    <text evidence="2">The sequence shown here is derived from an EMBL/GenBank/DDBJ whole genome shotgun (WGS) entry which is preliminary data.</text>
</comment>
<organism evidence="2 3">
    <name type="scientific">Actinomadura miaoliensis</name>
    <dbReference type="NCBI Taxonomy" id="430685"/>
    <lineage>
        <taxon>Bacteria</taxon>
        <taxon>Bacillati</taxon>
        <taxon>Actinomycetota</taxon>
        <taxon>Actinomycetes</taxon>
        <taxon>Streptosporangiales</taxon>
        <taxon>Thermomonosporaceae</taxon>
        <taxon>Actinomadura</taxon>
    </lineage>
</organism>
<evidence type="ECO:0000313" key="3">
    <source>
        <dbReference type="Proteomes" id="UP001500683"/>
    </source>
</evidence>